<sequence length="43" mass="4526">MTLLGILISIGVTFAAVALGIYFYTKFSKTTLANASSEASKII</sequence>
<dbReference type="EMBL" id="BARW01012794">
    <property type="protein sequence ID" value="GAI73582.1"/>
    <property type="molecule type" value="Genomic_DNA"/>
</dbReference>
<reference evidence="2" key="1">
    <citation type="journal article" date="2014" name="Front. Microbiol.">
        <title>High frequency of phylogenetically diverse reductive dehalogenase-homologous genes in deep subseafloor sedimentary metagenomes.</title>
        <authorList>
            <person name="Kawai M."/>
            <person name="Futagami T."/>
            <person name="Toyoda A."/>
            <person name="Takaki Y."/>
            <person name="Nishi S."/>
            <person name="Hori S."/>
            <person name="Arai W."/>
            <person name="Tsubouchi T."/>
            <person name="Morono Y."/>
            <person name="Uchiyama I."/>
            <person name="Ito T."/>
            <person name="Fujiyama A."/>
            <person name="Inagaki F."/>
            <person name="Takami H."/>
        </authorList>
    </citation>
    <scope>NUCLEOTIDE SEQUENCE</scope>
    <source>
        <strain evidence="2">Expedition CK06-06</strain>
    </source>
</reference>
<feature type="non-terminal residue" evidence="2">
    <location>
        <position position="43"/>
    </location>
</feature>
<dbReference type="AlphaFoldDB" id="X1QYG3"/>
<protein>
    <submittedName>
        <fullName evidence="2">Uncharacterized protein</fullName>
    </submittedName>
</protein>
<evidence type="ECO:0000313" key="2">
    <source>
        <dbReference type="EMBL" id="GAI73582.1"/>
    </source>
</evidence>
<keyword evidence="1" id="KW-0812">Transmembrane</keyword>
<proteinExistence type="predicted"/>
<name>X1QYG3_9ZZZZ</name>
<gene>
    <name evidence="2" type="ORF">S12H4_23885</name>
</gene>
<evidence type="ECO:0000256" key="1">
    <source>
        <dbReference type="SAM" id="Phobius"/>
    </source>
</evidence>
<keyword evidence="1" id="KW-1133">Transmembrane helix</keyword>
<organism evidence="2">
    <name type="scientific">marine sediment metagenome</name>
    <dbReference type="NCBI Taxonomy" id="412755"/>
    <lineage>
        <taxon>unclassified sequences</taxon>
        <taxon>metagenomes</taxon>
        <taxon>ecological metagenomes</taxon>
    </lineage>
</organism>
<keyword evidence="1" id="KW-0472">Membrane</keyword>
<feature type="transmembrane region" description="Helical" evidence="1">
    <location>
        <begin position="6"/>
        <end position="24"/>
    </location>
</feature>
<accession>X1QYG3</accession>
<comment type="caution">
    <text evidence="2">The sequence shown here is derived from an EMBL/GenBank/DDBJ whole genome shotgun (WGS) entry which is preliminary data.</text>
</comment>